<sequence length="136" mass="15130">MFNFQCRIPSPAPRLPLPCLPKAADYPRSSAPWHPSQMNLPNTEAVNYALFLWLFLGLVAYLCTFDVMRMASIADTSSGIGKHAHQQFCCTKLLSVGPTLARSCTDTAPATMSWTKLGTKLYYPSEVELVAELDEW</sequence>
<accession>A0A4R5XF01</accession>
<dbReference type="EMBL" id="ML170156">
    <property type="protein sequence ID" value="TDL29710.1"/>
    <property type="molecule type" value="Genomic_DNA"/>
</dbReference>
<keyword evidence="1" id="KW-0472">Membrane</keyword>
<keyword evidence="1" id="KW-0812">Transmembrane</keyword>
<name>A0A4R5XF01_9AGAM</name>
<dbReference type="Proteomes" id="UP000294933">
    <property type="component" value="Unassembled WGS sequence"/>
</dbReference>
<organism evidence="2 3">
    <name type="scientific">Rickenella mellea</name>
    <dbReference type="NCBI Taxonomy" id="50990"/>
    <lineage>
        <taxon>Eukaryota</taxon>
        <taxon>Fungi</taxon>
        <taxon>Dikarya</taxon>
        <taxon>Basidiomycota</taxon>
        <taxon>Agaricomycotina</taxon>
        <taxon>Agaricomycetes</taxon>
        <taxon>Hymenochaetales</taxon>
        <taxon>Rickenellaceae</taxon>
        <taxon>Rickenella</taxon>
    </lineage>
</organism>
<protein>
    <submittedName>
        <fullName evidence="2">Uncharacterized protein</fullName>
    </submittedName>
</protein>
<gene>
    <name evidence="2" type="ORF">BD410DRAFT_37359</name>
</gene>
<dbReference type="AlphaFoldDB" id="A0A4R5XF01"/>
<evidence type="ECO:0000313" key="3">
    <source>
        <dbReference type="Proteomes" id="UP000294933"/>
    </source>
</evidence>
<evidence type="ECO:0000256" key="1">
    <source>
        <dbReference type="SAM" id="Phobius"/>
    </source>
</evidence>
<evidence type="ECO:0000313" key="2">
    <source>
        <dbReference type="EMBL" id="TDL29710.1"/>
    </source>
</evidence>
<reference evidence="2 3" key="1">
    <citation type="submission" date="2018-06" db="EMBL/GenBank/DDBJ databases">
        <title>A transcriptomic atlas of mushroom development highlights an independent origin of complex multicellularity.</title>
        <authorList>
            <consortium name="DOE Joint Genome Institute"/>
            <person name="Krizsan K."/>
            <person name="Almasi E."/>
            <person name="Merenyi Z."/>
            <person name="Sahu N."/>
            <person name="Viragh M."/>
            <person name="Koszo T."/>
            <person name="Mondo S."/>
            <person name="Kiss B."/>
            <person name="Balint B."/>
            <person name="Kues U."/>
            <person name="Barry K."/>
            <person name="Hegedus J.C."/>
            <person name="Henrissat B."/>
            <person name="Johnson J."/>
            <person name="Lipzen A."/>
            <person name="Ohm R."/>
            <person name="Nagy I."/>
            <person name="Pangilinan J."/>
            <person name="Yan J."/>
            <person name="Xiong Y."/>
            <person name="Grigoriev I.V."/>
            <person name="Hibbett D.S."/>
            <person name="Nagy L.G."/>
        </authorList>
    </citation>
    <scope>NUCLEOTIDE SEQUENCE [LARGE SCALE GENOMIC DNA]</scope>
    <source>
        <strain evidence="2 3">SZMC22713</strain>
    </source>
</reference>
<dbReference type="VEuPathDB" id="FungiDB:BD410DRAFT_37359"/>
<feature type="transmembrane region" description="Helical" evidence="1">
    <location>
        <begin position="45"/>
        <end position="63"/>
    </location>
</feature>
<keyword evidence="1" id="KW-1133">Transmembrane helix</keyword>
<keyword evidence="3" id="KW-1185">Reference proteome</keyword>
<proteinExistence type="predicted"/>